<evidence type="ECO:0000313" key="2">
    <source>
        <dbReference type="Proteomes" id="UP000676246"/>
    </source>
</evidence>
<accession>A0A940YD12</accession>
<name>A0A940YD12_9BURK</name>
<dbReference type="Proteomes" id="UP000676246">
    <property type="component" value="Unassembled WGS sequence"/>
</dbReference>
<proteinExistence type="predicted"/>
<sequence>MSNPSSLSPVGNRALVPLWVAGLYRDAHAGLRVQLLERLLRPMGVLGLVAVADGVFAALRHRHGWQRLQVTAEDTAAVSADHVFQLVAYLQERTPEALTSLSDLLASHPAALATVSGALLWDLLRRSGR</sequence>
<keyword evidence="2" id="KW-1185">Reference proteome</keyword>
<dbReference type="AlphaFoldDB" id="A0A940YD12"/>
<protein>
    <submittedName>
        <fullName evidence="1">Uncharacterized protein</fullName>
    </submittedName>
</protein>
<comment type="caution">
    <text evidence="1">The sequence shown here is derived from an EMBL/GenBank/DDBJ whole genome shotgun (WGS) entry which is preliminary data.</text>
</comment>
<dbReference type="EMBL" id="JAGQDD010000003">
    <property type="protein sequence ID" value="MBQ0930125.1"/>
    <property type="molecule type" value="Genomic_DNA"/>
</dbReference>
<organism evidence="1 2">
    <name type="scientific">Ideonella alba</name>
    <dbReference type="NCBI Taxonomy" id="2824118"/>
    <lineage>
        <taxon>Bacteria</taxon>
        <taxon>Pseudomonadati</taxon>
        <taxon>Pseudomonadota</taxon>
        <taxon>Betaproteobacteria</taxon>
        <taxon>Burkholderiales</taxon>
        <taxon>Sphaerotilaceae</taxon>
        <taxon>Ideonella</taxon>
    </lineage>
</organism>
<evidence type="ECO:0000313" key="1">
    <source>
        <dbReference type="EMBL" id="MBQ0930125.1"/>
    </source>
</evidence>
<gene>
    <name evidence="1" type="ORF">KAK03_06450</name>
</gene>
<dbReference type="RefSeq" id="WP_210852556.1">
    <property type="nucleotide sequence ID" value="NZ_JAGQDD010000003.1"/>
</dbReference>
<reference evidence="1 2" key="1">
    <citation type="submission" date="2021-04" db="EMBL/GenBank/DDBJ databases">
        <title>The genome sequence of Ideonella sp. 3Y2.</title>
        <authorList>
            <person name="Liu Y."/>
        </authorList>
    </citation>
    <scope>NUCLEOTIDE SEQUENCE [LARGE SCALE GENOMIC DNA]</scope>
    <source>
        <strain evidence="1 2">3Y2</strain>
    </source>
</reference>